<feature type="domain" description="Transposase IS66 zinc-finger binding" evidence="4">
    <location>
        <begin position="124"/>
        <end position="166"/>
    </location>
</feature>
<feature type="region of interest" description="Disordered" evidence="2">
    <location>
        <begin position="57"/>
        <end position="90"/>
    </location>
</feature>
<protein>
    <submittedName>
        <fullName evidence="6">Mobile element protein</fullName>
    </submittedName>
</protein>
<comment type="caution">
    <text evidence="6">The sequence shown here is derived from an EMBL/GenBank/DDBJ whole genome shotgun (WGS) entry which is preliminary data.</text>
</comment>
<evidence type="ECO:0000256" key="2">
    <source>
        <dbReference type="SAM" id="MobiDB-lite"/>
    </source>
</evidence>
<evidence type="ECO:0000259" key="5">
    <source>
        <dbReference type="Pfam" id="PF13007"/>
    </source>
</evidence>
<dbReference type="PANTHER" id="PTHR33678">
    <property type="entry name" value="BLL1576 PROTEIN"/>
    <property type="match status" value="1"/>
</dbReference>
<gene>
    <name evidence="6" type="ORF">JCM21714_1969</name>
</gene>
<evidence type="ECO:0000313" key="6">
    <source>
        <dbReference type="EMBL" id="GAE92943.1"/>
    </source>
</evidence>
<dbReference type="Proteomes" id="UP000019102">
    <property type="component" value="Unassembled WGS sequence"/>
</dbReference>
<reference evidence="6 7" key="1">
    <citation type="journal article" date="2014" name="Genome Announc.">
        <title>Draft Genome Sequence of the Boron-Tolerant and Moderately Halotolerant Bacterium Gracilibacillus boraciitolerans JCM 21714T.</title>
        <authorList>
            <person name="Ahmed I."/>
            <person name="Oshima K."/>
            <person name="Suda W."/>
            <person name="Kitamura K."/>
            <person name="Iida T."/>
            <person name="Ohmori Y."/>
            <person name="Fujiwara T."/>
            <person name="Hattori M."/>
            <person name="Ohkuma M."/>
        </authorList>
    </citation>
    <scope>NUCLEOTIDE SEQUENCE [LARGE SCALE GENOMIC DNA]</scope>
    <source>
        <strain evidence="6 7">JCM 21714</strain>
    </source>
</reference>
<proteinExistence type="predicted"/>
<dbReference type="InterPro" id="IPR004291">
    <property type="entry name" value="Transposase_IS66_central"/>
</dbReference>
<dbReference type="STRING" id="1298598.JCM21714_1969"/>
<dbReference type="Pfam" id="PF13005">
    <property type="entry name" value="zf-IS66"/>
    <property type="match status" value="1"/>
</dbReference>
<dbReference type="InterPro" id="IPR052344">
    <property type="entry name" value="Transposase-related"/>
</dbReference>
<keyword evidence="7" id="KW-1185">Reference proteome</keyword>
<dbReference type="eggNOG" id="COG4974">
    <property type="taxonomic scope" value="Bacteria"/>
</dbReference>
<dbReference type="InterPro" id="IPR024463">
    <property type="entry name" value="Transposase_TnpC_homeodom"/>
</dbReference>
<evidence type="ECO:0000259" key="3">
    <source>
        <dbReference type="Pfam" id="PF03050"/>
    </source>
</evidence>
<dbReference type="AlphaFoldDB" id="W4VJG5"/>
<dbReference type="Pfam" id="PF13007">
    <property type="entry name" value="LZ_Tnp_IS66"/>
    <property type="match status" value="1"/>
</dbReference>
<evidence type="ECO:0000259" key="4">
    <source>
        <dbReference type="Pfam" id="PF13005"/>
    </source>
</evidence>
<dbReference type="NCBIfam" id="NF033517">
    <property type="entry name" value="transpos_IS66"/>
    <property type="match status" value="1"/>
</dbReference>
<feature type="domain" description="Transposase TnpC homeodomain" evidence="5">
    <location>
        <begin position="39"/>
        <end position="105"/>
    </location>
</feature>
<dbReference type="Pfam" id="PF03050">
    <property type="entry name" value="DDE_Tnp_IS66"/>
    <property type="match status" value="1"/>
</dbReference>
<keyword evidence="1" id="KW-0175">Coiled coil</keyword>
<organism evidence="6 7">
    <name type="scientific">Gracilibacillus boraciitolerans JCM 21714</name>
    <dbReference type="NCBI Taxonomy" id="1298598"/>
    <lineage>
        <taxon>Bacteria</taxon>
        <taxon>Bacillati</taxon>
        <taxon>Bacillota</taxon>
        <taxon>Bacilli</taxon>
        <taxon>Bacillales</taxon>
        <taxon>Bacillaceae</taxon>
        <taxon>Gracilibacillus</taxon>
    </lineage>
</organism>
<dbReference type="EMBL" id="BAVS01000008">
    <property type="protein sequence ID" value="GAE92943.1"/>
    <property type="molecule type" value="Genomic_DNA"/>
</dbReference>
<name>W4VJG5_9BACI</name>
<feature type="coiled-coil region" evidence="1">
    <location>
        <begin position="22"/>
        <end position="49"/>
    </location>
</feature>
<feature type="domain" description="Transposase IS66 central" evidence="3">
    <location>
        <begin position="189"/>
        <end position="388"/>
    </location>
</feature>
<evidence type="ECO:0000313" key="7">
    <source>
        <dbReference type="Proteomes" id="UP000019102"/>
    </source>
</evidence>
<accession>W4VJG5</accession>
<evidence type="ECO:0000256" key="1">
    <source>
        <dbReference type="SAM" id="Coils"/>
    </source>
</evidence>
<dbReference type="InterPro" id="IPR024474">
    <property type="entry name" value="Znf_dom_IS66"/>
</dbReference>
<sequence length="389" mass="44754">MENASKNKSQNEKLICLLEEQLAHSNQQNKDLSKQIEALTDQVRHLTKLLYGSKTEKSKYNVPDGQGSLFDDDPAFSEPEHTEEQSQQTITYTVDRKVKSKKRNDSLHDGIEVEAIHHHPENIICDCCEGEMIEIGSKIVREEAKFIPAKMMKVQHIEHAYECKGCKVDSAQPAQIKRGKAPQPAIQRSIAIPSVLAKVIYDKFAQYLPLYRQVKEWDRYDLNTNDKNLSNWVIRAAHDWLLPVYERMKELMMTKSVLHVDETYGQIINRSDGKSGQANAYNWVFRSVPSQGPTMTLFQSALSRARSVLEGFIEGFSGTIMCDGYSAYDKLEGVNFANCWAHVRRYWLKADSKNGRIGVKYCDDLYRLERQYKHLSPSKRRKKRASKSR</sequence>